<sequence length="282" mass="30895">MTEPTRTTPDPRAVLSDIAAKGEADFDLAEAALALAALRHPGVSLDPYRAHLKELAQDLGDRAAGQASGAVDQAAALADVLAVRHGYAGDDETYDDLDNADLMRVIDRRKGLPVALGILYIQTARALGWDVVGLNFPGHFLLRVQGGDAERVILDPFHQGRTVEAHDLRELLKAVQGQAAELTPELYQPLTDRGVLMRLLGNVKMRHMEACRFAQALETITDMQLLAPDDPALWRERGLMHMRVGDLPGAIAALDEYVARAADGPDRTRIDQVLQELRQRLH</sequence>
<evidence type="ECO:0000313" key="4">
    <source>
        <dbReference type="Proteomes" id="UP000219621"/>
    </source>
</evidence>
<dbReference type="PANTHER" id="PTHR31350">
    <property type="entry name" value="SI:DKEY-261L7.2"/>
    <property type="match status" value="1"/>
</dbReference>
<dbReference type="Gene3D" id="1.25.40.10">
    <property type="entry name" value="Tetratricopeptide repeat domain"/>
    <property type="match status" value="1"/>
</dbReference>
<evidence type="ECO:0000313" key="3">
    <source>
        <dbReference type="EMBL" id="SOD98894.1"/>
    </source>
</evidence>
<gene>
    <name evidence="3" type="ORF">SAMN05421508_108128</name>
</gene>
<dbReference type="SUPFAM" id="SSF48452">
    <property type="entry name" value="TPR-like"/>
    <property type="match status" value="1"/>
</dbReference>
<dbReference type="PANTHER" id="PTHR31350:SF21">
    <property type="entry name" value="F-BOX ONLY PROTEIN 21"/>
    <property type="match status" value="1"/>
</dbReference>
<name>A0A286GV61_9PROT</name>
<dbReference type="RefSeq" id="WP_097280528.1">
    <property type="nucleotide sequence ID" value="NZ_OCNJ01000008.1"/>
</dbReference>
<keyword evidence="4" id="KW-1185">Reference proteome</keyword>
<reference evidence="3 4" key="1">
    <citation type="submission" date="2017-09" db="EMBL/GenBank/DDBJ databases">
        <authorList>
            <person name="Ehlers B."/>
            <person name="Leendertz F.H."/>
        </authorList>
    </citation>
    <scope>NUCLEOTIDE SEQUENCE [LARGE SCALE GENOMIC DNA]</scope>
    <source>
        <strain evidence="3 4">USBA 140</strain>
    </source>
</reference>
<dbReference type="Proteomes" id="UP000219621">
    <property type="component" value="Unassembled WGS sequence"/>
</dbReference>
<organism evidence="3 4">
    <name type="scientific">Caenispirillum bisanense</name>
    <dbReference type="NCBI Taxonomy" id="414052"/>
    <lineage>
        <taxon>Bacteria</taxon>
        <taxon>Pseudomonadati</taxon>
        <taxon>Pseudomonadota</taxon>
        <taxon>Alphaproteobacteria</taxon>
        <taxon>Rhodospirillales</taxon>
        <taxon>Novispirillaceae</taxon>
        <taxon>Caenispirillum</taxon>
    </lineage>
</organism>
<dbReference type="Pfam" id="PF13371">
    <property type="entry name" value="TPR_9"/>
    <property type="match status" value="1"/>
</dbReference>
<protein>
    <submittedName>
        <fullName evidence="3">Regulator of sirC expression, contains transglutaminase-like and TPR domains</fullName>
    </submittedName>
</protein>
<feature type="domain" description="Protein SirB1 N-terminal" evidence="2">
    <location>
        <begin position="48"/>
        <end position="200"/>
    </location>
</feature>
<dbReference type="EMBL" id="OCNJ01000008">
    <property type="protein sequence ID" value="SOD98894.1"/>
    <property type="molecule type" value="Genomic_DNA"/>
</dbReference>
<proteinExistence type="inferred from homology"/>
<accession>A0A286GV61</accession>
<evidence type="ECO:0000256" key="1">
    <source>
        <dbReference type="ARBA" id="ARBA00007100"/>
    </source>
</evidence>
<dbReference type="Pfam" id="PF13369">
    <property type="entry name" value="Transglut_core2"/>
    <property type="match status" value="1"/>
</dbReference>
<dbReference type="OrthoDB" id="232498at2"/>
<evidence type="ECO:0000259" key="2">
    <source>
        <dbReference type="Pfam" id="PF13369"/>
    </source>
</evidence>
<comment type="similarity">
    <text evidence="1">Belongs to the UPF0162 family.</text>
</comment>
<dbReference type="AlphaFoldDB" id="A0A286GV61"/>
<dbReference type="InterPro" id="IPR032698">
    <property type="entry name" value="SirB1_N"/>
</dbReference>
<dbReference type="InterPro" id="IPR011990">
    <property type="entry name" value="TPR-like_helical_dom_sf"/>
</dbReference>